<name>A0A7S4WK08_9STRA</name>
<protein>
    <submittedName>
        <fullName evidence="1">Uncharacterized protein</fullName>
    </submittedName>
</protein>
<organism evidence="1">
    <name type="scientific">Ditylum brightwellii</name>
    <dbReference type="NCBI Taxonomy" id="49249"/>
    <lineage>
        <taxon>Eukaryota</taxon>
        <taxon>Sar</taxon>
        <taxon>Stramenopiles</taxon>
        <taxon>Ochrophyta</taxon>
        <taxon>Bacillariophyta</taxon>
        <taxon>Mediophyceae</taxon>
        <taxon>Lithodesmiophycidae</taxon>
        <taxon>Lithodesmiales</taxon>
        <taxon>Lithodesmiaceae</taxon>
        <taxon>Ditylum</taxon>
    </lineage>
</organism>
<reference evidence="1" key="1">
    <citation type="submission" date="2021-01" db="EMBL/GenBank/DDBJ databases">
        <authorList>
            <person name="Corre E."/>
            <person name="Pelletier E."/>
            <person name="Niang G."/>
            <person name="Scheremetjew M."/>
            <person name="Finn R."/>
            <person name="Kale V."/>
            <person name="Holt S."/>
            <person name="Cochrane G."/>
            <person name="Meng A."/>
            <person name="Brown T."/>
            <person name="Cohen L."/>
        </authorList>
    </citation>
    <scope>NUCLEOTIDE SEQUENCE</scope>
    <source>
        <strain evidence="1">GSO104</strain>
    </source>
</reference>
<sequence length="148" mass="17041">MGRMFRFCSFRTNFFFVSRVTTLTKKSTTPPITAHQHIMRYDILFLPIFVIIANVQGATTRGGMTATEENQNHIDEVEFTLNKFAFQCVTEGWEKEDCLQASGCVWCDTKDFGGACVTDAFESHVKDWPYFTCIRGDEQDMFQETMEV</sequence>
<proteinExistence type="predicted"/>
<dbReference type="AlphaFoldDB" id="A0A7S4WK08"/>
<accession>A0A7S4WK08</accession>
<dbReference type="EMBL" id="HBNS01061355">
    <property type="protein sequence ID" value="CAE4669168.1"/>
    <property type="molecule type" value="Transcribed_RNA"/>
</dbReference>
<evidence type="ECO:0000313" key="1">
    <source>
        <dbReference type="EMBL" id="CAE4669168.1"/>
    </source>
</evidence>
<gene>
    <name evidence="1" type="ORF">DBRI00130_LOCUS44225</name>
</gene>